<evidence type="ECO:0000256" key="8">
    <source>
        <dbReference type="ARBA" id="ARBA00022842"/>
    </source>
</evidence>
<dbReference type="InterPro" id="IPR050829">
    <property type="entry name" value="CorA_MIT"/>
</dbReference>
<dbReference type="AlphaFoldDB" id="A0A0Q4B956"/>
<evidence type="ECO:0000256" key="5">
    <source>
        <dbReference type="ARBA" id="ARBA00022475"/>
    </source>
</evidence>
<comment type="similarity">
    <text evidence="2 14">Belongs to the CorA metal ion transporter (MIT) (TC 1.A.35) family.</text>
</comment>
<name>A0A0Q4B956_9BACT</name>
<evidence type="ECO:0000256" key="12">
    <source>
        <dbReference type="ARBA" id="ARBA00034269"/>
    </source>
</evidence>
<dbReference type="InterPro" id="IPR004488">
    <property type="entry name" value="Mg/Co-transport_prot_CorA"/>
</dbReference>
<evidence type="ECO:0000313" key="16">
    <source>
        <dbReference type="Proteomes" id="UP000054172"/>
    </source>
</evidence>
<keyword evidence="7 14" id="KW-0812">Transmembrane</keyword>
<evidence type="ECO:0000256" key="9">
    <source>
        <dbReference type="ARBA" id="ARBA00022989"/>
    </source>
</evidence>
<dbReference type="SUPFAM" id="SSF143865">
    <property type="entry name" value="CorA soluble domain-like"/>
    <property type="match status" value="1"/>
</dbReference>
<dbReference type="InterPro" id="IPR045861">
    <property type="entry name" value="CorA_cytoplasmic_dom"/>
</dbReference>
<evidence type="ECO:0000256" key="14">
    <source>
        <dbReference type="RuleBase" id="RU362010"/>
    </source>
</evidence>
<dbReference type="InterPro" id="IPR045863">
    <property type="entry name" value="CorA_TM1_TM2"/>
</dbReference>
<keyword evidence="5 14" id="KW-1003">Cell membrane</keyword>
<evidence type="ECO:0000256" key="11">
    <source>
        <dbReference type="ARBA" id="ARBA00023136"/>
    </source>
</evidence>
<proteinExistence type="inferred from homology"/>
<dbReference type="EMBL" id="LIIK01000004">
    <property type="protein sequence ID" value="KQM09453.1"/>
    <property type="molecule type" value="Genomic_DNA"/>
</dbReference>
<dbReference type="Pfam" id="PF01544">
    <property type="entry name" value="CorA"/>
    <property type="match status" value="1"/>
</dbReference>
<evidence type="ECO:0000256" key="6">
    <source>
        <dbReference type="ARBA" id="ARBA00022519"/>
    </source>
</evidence>
<dbReference type="PATRIC" id="fig|1702214.3.peg.1871"/>
<comment type="catalytic activity">
    <reaction evidence="12">
        <text>Mg(2+)(in) = Mg(2+)(out)</text>
        <dbReference type="Rhea" id="RHEA:29827"/>
        <dbReference type="ChEBI" id="CHEBI:18420"/>
    </reaction>
</comment>
<keyword evidence="9 14" id="KW-1133">Transmembrane helix</keyword>
<dbReference type="Proteomes" id="UP000054172">
    <property type="component" value="Unassembled WGS sequence"/>
</dbReference>
<reference evidence="15" key="1">
    <citation type="submission" date="2015-08" db="EMBL/GenBank/DDBJ databases">
        <title>Candidatus Bacteriodes Periocalifornicus.</title>
        <authorList>
            <person name="McLean J.S."/>
            <person name="Kelley S."/>
        </authorList>
    </citation>
    <scope>NUCLEOTIDE SEQUENCE [LARGE SCALE GENOMIC DNA]</scope>
    <source>
        <strain evidence="15">12B</strain>
    </source>
</reference>
<dbReference type="FunFam" id="1.20.58.340:FF:000004">
    <property type="entry name" value="Magnesium transport protein CorA"/>
    <property type="match status" value="1"/>
</dbReference>
<evidence type="ECO:0000256" key="3">
    <source>
        <dbReference type="ARBA" id="ARBA00019439"/>
    </source>
</evidence>
<comment type="caution">
    <text evidence="15">The sequence shown here is derived from an EMBL/GenBank/DDBJ whole genome shotgun (WGS) entry which is preliminary data.</text>
</comment>
<evidence type="ECO:0000256" key="1">
    <source>
        <dbReference type="ARBA" id="ARBA00004429"/>
    </source>
</evidence>
<keyword evidence="4 14" id="KW-0813">Transport</keyword>
<dbReference type="InterPro" id="IPR002523">
    <property type="entry name" value="MgTranspt_CorA/ZnTranspt_ZntB"/>
</dbReference>
<dbReference type="GO" id="GO:0015099">
    <property type="term" value="F:nickel cation transmembrane transporter activity"/>
    <property type="evidence" value="ECO:0007669"/>
    <property type="project" value="TreeGrafter"/>
</dbReference>
<evidence type="ECO:0000256" key="7">
    <source>
        <dbReference type="ARBA" id="ARBA00022692"/>
    </source>
</evidence>
<dbReference type="PANTHER" id="PTHR47685:SF1">
    <property type="entry name" value="MAGNESIUM TRANSPORT PROTEIN CORA"/>
    <property type="match status" value="1"/>
</dbReference>
<dbReference type="GO" id="GO:0015095">
    <property type="term" value="F:magnesium ion transmembrane transporter activity"/>
    <property type="evidence" value="ECO:0007669"/>
    <property type="project" value="UniProtKB-UniRule"/>
</dbReference>
<protein>
    <recommendedName>
        <fullName evidence="3 14">Magnesium transport protein CorA</fullName>
    </recommendedName>
</protein>
<evidence type="ECO:0000256" key="10">
    <source>
        <dbReference type="ARBA" id="ARBA00023065"/>
    </source>
</evidence>
<feature type="transmembrane region" description="Helical" evidence="14">
    <location>
        <begin position="292"/>
        <end position="312"/>
    </location>
</feature>
<evidence type="ECO:0000256" key="13">
    <source>
        <dbReference type="ARBA" id="ARBA00045497"/>
    </source>
</evidence>
<evidence type="ECO:0000256" key="4">
    <source>
        <dbReference type="ARBA" id="ARBA00022448"/>
    </source>
</evidence>
<dbReference type="STRING" id="1702214.AL399_01390"/>
<keyword evidence="10 14" id="KW-0406">Ion transport</keyword>
<dbReference type="SUPFAM" id="SSF144083">
    <property type="entry name" value="Magnesium transport protein CorA, transmembrane region"/>
    <property type="match status" value="1"/>
</dbReference>
<dbReference type="PANTHER" id="PTHR47685">
    <property type="entry name" value="MAGNESIUM TRANSPORT PROTEIN CORA"/>
    <property type="match status" value="1"/>
</dbReference>
<comment type="function">
    <text evidence="13">Mediates influx of magnesium ions. Alternates between open and closed states. Activated by low cytoplasmic Mg(2+) levels. Inactive when cytoplasmic Mg(2+) levels are high.</text>
</comment>
<keyword evidence="8 14" id="KW-0460">Magnesium</keyword>
<evidence type="ECO:0000313" key="15">
    <source>
        <dbReference type="EMBL" id="KQM09453.1"/>
    </source>
</evidence>
<accession>A0A0Q4B956</accession>
<sequence length="318" mass="36603">MVTVFYKANGSIVNEIDEDLLRQIDYEDLLWIDLVNPTEKQSETVEDFFGISLQTRQQAEEIESSSRYSETENLIIANSSFLLQKDESFVAEPTSCILKDGILISHRNVELRSFGDTMRKLSYNPKAYPTGYHILIALFETRIDLDADMLEYTAKQISILGGQVSSFNKEDVYEEVIVRINTLQENTMQVRENIIDKQRILSGVQKSERFPNDLYPKLQVMINDTSSLVNHADFSFDRLEYLQDTFLGLANIKLNRITKTFTIVSVLFMPPTLIASLYGMNFRLMPELEWDYGYAFAVGLMLASSLITLLFFRLKKLL</sequence>
<dbReference type="GO" id="GO:0005886">
    <property type="term" value="C:plasma membrane"/>
    <property type="evidence" value="ECO:0007669"/>
    <property type="project" value="UniProtKB-SubCell"/>
</dbReference>
<keyword evidence="11 14" id="KW-0472">Membrane</keyword>
<dbReference type="Gene3D" id="3.30.460.20">
    <property type="entry name" value="CorA soluble domain-like"/>
    <property type="match status" value="1"/>
</dbReference>
<dbReference type="GO" id="GO:0015087">
    <property type="term" value="F:cobalt ion transmembrane transporter activity"/>
    <property type="evidence" value="ECO:0007669"/>
    <property type="project" value="UniProtKB-UniRule"/>
</dbReference>
<keyword evidence="6" id="KW-0997">Cell inner membrane</keyword>
<keyword evidence="16" id="KW-1185">Reference proteome</keyword>
<gene>
    <name evidence="14" type="primary">corA</name>
    <name evidence="15" type="ORF">AL399_01390</name>
</gene>
<dbReference type="NCBIfam" id="TIGR00383">
    <property type="entry name" value="corA"/>
    <property type="match status" value="1"/>
</dbReference>
<feature type="transmembrane region" description="Helical" evidence="14">
    <location>
        <begin position="261"/>
        <end position="280"/>
    </location>
</feature>
<comment type="subcellular location">
    <subcellularLocation>
        <location evidence="1">Cell inner membrane</location>
        <topology evidence="1">Multi-pass membrane protein</topology>
    </subcellularLocation>
    <subcellularLocation>
        <location evidence="14">Membrane</location>
        <topology evidence="14">Multi-pass membrane protein</topology>
    </subcellularLocation>
</comment>
<dbReference type="Gene3D" id="1.20.58.340">
    <property type="entry name" value="Magnesium transport protein CorA, transmembrane region"/>
    <property type="match status" value="1"/>
</dbReference>
<evidence type="ECO:0000256" key="2">
    <source>
        <dbReference type="ARBA" id="ARBA00009765"/>
    </source>
</evidence>
<organism evidence="15 16">
    <name type="scientific">Candidatus [Bacteroides] periocalifornicus</name>
    <dbReference type="NCBI Taxonomy" id="1702214"/>
    <lineage>
        <taxon>Bacteria</taxon>
        <taxon>Pseudomonadati</taxon>
        <taxon>Bacteroidota</taxon>
    </lineage>
</organism>